<organism evidence="2 3">
    <name type="scientific">Tegillarca granosa</name>
    <name type="common">Malaysian cockle</name>
    <name type="synonym">Anadara granosa</name>
    <dbReference type="NCBI Taxonomy" id="220873"/>
    <lineage>
        <taxon>Eukaryota</taxon>
        <taxon>Metazoa</taxon>
        <taxon>Spiralia</taxon>
        <taxon>Lophotrochozoa</taxon>
        <taxon>Mollusca</taxon>
        <taxon>Bivalvia</taxon>
        <taxon>Autobranchia</taxon>
        <taxon>Pteriomorphia</taxon>
        <taxon>Arcoida</taxon>
        <taxon>Arcoidea</taxon>
        <taxon>Arcidae</taxon>
        <taxon>Tegillarca</taxon>
    </lineage>
</organism>
<dbReference type="Proteomes" id="UP001217089">
    <property type="component" value="Unassembled WGS sequence"/>
</dbReference>
<gene>
    <name evidence="2" type="ORF">KUTeg_009162</name>
</gene>
<evidence type="ECO:0000313" key="3">
    <source>
        <dbReference type="Proteomes" id="UP001217089"/>
    </source>
</evidence>
<accession>A0ABQ9F7I2</accession>
<comment type="caution">
    <text evidence="2">The sequence shown here is derived from an EMBL/GenBank/DDBJ whole genome shotgun (WGS) entry which is preliminary data.</text>
</comment>
<keyword evidence="3" id="KW-1185">Reference proteome</keyword>
<evidence type="ECO:0000313" key="2">
    <source>
        <dbReference type="EMBL" id="KAJ8313289.1"/>
    </source>
</evidence>
<evidence type="ECO:0000256" key="1">
    <source>
        <dbReference type="SAM" id="MobiDB-lite"/>
    </source>
</evidence>
<proteinExistence type="predicted"/>
<feature type="region of interest" description="Disordered" evidence="1">
    <location>
        <begin position="32"/>
        <end position="55"/>
    </location>
</feature>
<sequence>MGHSAEINENVYQCPIGLKEIIVGGFLTSIDDGNSDEASEKQPIEDLPNEQCDNSSLSEYDIQESCPSSLSPPRRRIVPLFPRTTIKYLT</sequence>
<protein>
    <submittedName>
        <fullName evidence="2">Uncharacterized protein</fullName>
    </submittedName>
</protein>
<reference evidence="2 3" key="1">
    <citation type="submission" date="2022-12" db="EMBL/GenBank/DDBJ databases">
        <title>Chromosome-level genome of Tegillarca granosa.</title>
        <authorList>
            <person name="Kim J."/>
        </authorList>
    </citation>
    <scope>NUCLEOTIDE SEQUENCE [LARGE SCALE GENOMIC DNA]</scope>
    <source>
        <strain evidence="2">Teg-2019</strain>
        <tissue evidence="2">Adductor muscle</tissue>
    </source>
</reference>
<name>A0ABQ9F7I2_TEGGR</name>
<dbReference type="EMBL" id="JARBDR010000380">
    <property type="protein sequence ID" value="KAJ8313289.1"/>
    <property type="molecule type" value="Genomic_DNA"/>
</dbReference>